<evidence type="ECO:0000256" key="16">
    <source>
        <dbReference type="ARBA" id="ARBA00023209"/>
    </source>
</evidence>
<keyword evidence="17 20" id="KW-1208">Phospholipid metabolism</keyword>
<comment type="pathway">
    <text evidence="4">Lipid metabolism.</text>
</comment>
<dbReference type="GO" id="GO:0005743">
    <property type="term" value="C:mitochondrial inner membrane"/>
    <property type="evidence" value="ECO:0007669"/>
    <property type="project" value="UniProtKB-SubCell"/>
</dbReference>
<evidence type="ECO:0000256" key="18">
    <source>
        <dbReference type="ARBA" id="ARBA00029893"/>
    </source>
</evidence>
<comment type="similarity">
    <text evidence="5 20">Belongs to the TAM41 family.</text>
</comment>
<keyword evidence="10 20" id="KW-0548">Nucleotidyltransferase</keyword>
<evidence type="ECO:0000256" key="4">
    <source>
        <dbReference type="ARBA" id="ARBA00005189"/>
    </source>
</evidence>
<keyword evidence="15 20" id="KW-0472">Membrane</keyword>
<dbReference type="InterPro" id="IPR015222">
    <property type="entry name" value="Tam41"/>
</dbReference>
<evidence type="ECO:0000256" key="6">
    <source>
        <dbReference type="ARBA" id="ARBA00012487"/>
    </source>
</evidence>
<dbReference type="Pfam" id="PF09139">
    <property type="entry name" value="Tam41_Mmp37"/>
    <property type="match status" value="1"/>
</dbReference>
<proteinExistence type="evidence at transcript level"/>
<keyword evidence="14 20" id="KW-0496">Mitochondrion</keyword>
<gene>
    <name evidence="21" type="primary">MMP37</name>
</gene>
<dbReference type="GO" id="GO:0032049">
    <property type="term" value="P:cardiolipin biosynthetic process"/>
    <property type="evidence" value="ECO:0007669"/>
    <property type="project" value="UniProtKB-UniRule"/>
</dbReference>
<keyword evidence="12 20" id="KW-0460">Magnesium</keyword>
<evidence type="ECO:0000256" key="7">
    <source>
        <dbReference type="ARBA" id="ARBA00018337"/>
    </source>
</evidence>
<comment type="cofactor">
    <cofactor evidence="1 20">
        <name>Mg(2+)</name>
        <dbReference type="ChEBI" id="CHEBI:18420"/>
    </cofactor>
</comment>
<dbReference type="EMBL" id="BT076848">
    <property type="protein sequence ID" value="ACO11272.1"/>
    <property type="molecule type" value="mRNA"/>
</dbReference>
<evidence type="ECO:0000256" key="11">
    <source>
        <dbReference type="ARBA" id="ARBA00022792"/>
    </source>
</evidence>
<evidence type="ECO:0000256" key="12">
    <source>
        <dbReference type="ARBA" id="ARBA00022842"/>
    </source>
</evidence>
<evidence type="ECO:0000256" key="3">
    <source>
        <dbReference type="ARBA" id="ARBA00005119"/>
    </source>
</evidence>
<dbReference type="GO" id="GO:0004605">
    <property type="term" value="F:phosphatidate cytidylyltransferase activity"/>
    <property type="evidence" value="ECO:0007669"/>
    <property type="project" value="UniProtKB-UniRule"/>
</dbReference>
<keyword evidence="16 20" id="KW-0594">Phospholipid biosynthesis</keyword>
<comment type="catalytic activity">
    <reaction evidence="20">
        <text>a 1,2-diacyl-sn-glycero-3-phosphate + CTP + H(+) = a CDP-1,2-diacyl-sn-glycerol + diphosphate</text>
        <dbReference type="Rhea" id="RHEA:16229"/>
        <dbReference type="ChEBI" id="CHEBI:15378"/>
        <dbReference type="ChEBI" id="CHEBI:33019"/>
        <dbReference type="ChEBI" id="CHEBI:37563"/>
        <dbReference type="ChEBI" id="CHEBI:58332"/>
        <dbReference type="ChEBI" id="CHEBI:58608"/>
        <dbReference type="EC" id="2.7.7.41"/>
    </reaction>
</comment>
<organism evidence="21">
    <name type="scientific">Caligus rogercresseyi</name>
    <name type="common">Sea louse</name>
    <dbReference type="NCBI Taxonomy" id="217165"/>
    <lineage>
        <taxon>Eukaryota</taxon>
        <taxon>Metazoa</taxon>
        <taxon>Ecdysozoa</taxon>
        <taxon>Arthropoda</taxon>
        <taxon>Crustacea</taxon>
        <taxon>Multicrustacea</taxon>
        <taxon>Hexanauplia</taxon>
        <taxon>Copepoda</taxon>
        <taxon>Siphonostomatoida</taxon>
        <taxon>Caligidae</taxon>
        <taxon>Caligus</taxon>
    </lineage>
</organism>
<evidence type="ECO:0000256" key="15">
    <source>
        <dbReference type="ARBA" id="ARBA00023136"/>
    </source>
</evidence>
<dbReference type="EC" id="2.7.7.41" evidence="6 20"/>
<keyword evidence="9 20" id="KW-0808">Transferase</keyword>
<comment type="subcellular location">
    <subcellularLocation>
        <location evidence="2 20">Mitochondrion inner membrane</location>
        <topology evidence="2 20">Peripheral membrane protein</topology>
        <orientation evidence="2 20">Matrix side</orientation>
    </subcellularLocation>
</comment>
<keyword evidence="13 20" id="KW-0443">Lipid metabolism</keyword>
<evidence type="ECO:0000256" key="19">
    <source>
        <dbReference type="ARBA" id="ARBA00031502"/>
    </source>
</evidence>
<evidence type="ECO:0000256" key="8">
    <source>
        <dbReference type="ARBA" id="ARBA00022516"/>
    </source>
</evidence>
<keyword evidence="11 20" id="KW-0999">Mitochondrion inner membrane</keyword>
<evidence type="ECO:0000256" key="2">
    <source>
        <dbReference type="ARBA" id="ARBA00004443"/>
    </source>
</evidence>
<evidence type="ECO:0000256" key="9">
    <source>
        <dbReference type="ARBA" id="ARBA00022679"/>
    </source>
</evidence>
<name>C1BQG9_CALRO</name>
<keyword evidence="8 20" id="KW-0444">Lipid biosynthesis</keyword>
<evidence type="ECO:0000256" key="1">
    <source>
        <dbReference type="ARBA" id="ARBA00001946"/>
    </source>
</evidence>
<evidence type="ECO:0000256" key="5">
    <source>
        <dbReference type="ARBA" id="ARBA00005458"/>
    </source>
</evidence>
<accession>C1BQG9</accession>
<comment type="pathway">
    <text evidence="3 20">Phospholipid metabolism; CDP-diacylglycerol biosynthesis; CDP-diacylglycerol from sn-glycerol 3-phosphate: step 3/3.</text>
</comment>
<evidence type="ECO:0000256" key="17">
    <source>
        <dbReference type="ARBA" id="ARBA00023264"/>
    </source>
</evidence>
<evidence type="ECO:0000313" key="21">
    <source>
        <dbReference type="EMBL" id="ACO11272.1"/>
    </source>
</evidence>
<dbReference type="AlphaFoldDB" id="C1BQG9"/>
<dbReference type="PANTHER" id="PTHR13619:SF0">
    <property type="entry name" value="PHOSPHATIDATE CYTIDYLYLTRANSFERASE, MITOCHONDRIAL"/>
    <property type="match status" value="1"/>
</dbReference>
<evidence type="ECO:0000256" key="20">
    <source>
        <dbReference type="PIRNR" id="PIRNR028840"/>
    </source>
</evidence>
<evidence type="ECO:0000256" key="13">
    <source>
        <dbReference type="ARBA" id="ARBA00023098"/>
    </source>
</evidence>
<sequence length="352" mass="39804">MRGLSIISLRRFSTNPSPANDAFFLQILSRFPKSNPLSFAYGSGVFHQSGNKGGMTDLIFAVRDSQDWHKDQIQRHPEDYSGFSRFILGPGGVANIQENRGAKVYFNTHIPWDSHGLLKYGVISRKDLIVDLLDWETLYVAGRLHKPVKLMELSQSDAELNQAIRINIKSALHASLLLLPEAFLEEDLYLTLAGLSYTGDFRMIVGEDKNKVANIVAPQKERFRALYAKHLAYLSDFVGRASPESRIFHQDTSTSGKHHHLSLLPRHLQWYLVRARNLRDGQRWDVEDVLRNVATDDEEEIGCLIRTGLRSIVQNHSIAQALKGILSAGPLTSFKYSLEKINKMIKSMKPPP</sequence>
<reference evidence="21" key="1">
    <citation type="submission" date="2009-03" db="EMBL/GenBank/DDBJ databases">
        <title>Caligus rogercresseyi ESTs and full-length cDNAs.</title>
        <authorList>
            <person name="Yasuike M."/>
            <person name="von Schalburg K."/>
            <person name="Cooper G."/>
            <person name="Leong J."/>
            <person name="Jones S.R.M."/>
            <person name="Koop B.F."/>
        </authorList>
    </citation>
    <scope>NUCLEOTIDE SEQUENCE</scope>
    <source>
        <tissue evidence="21">Whole tissue</tissue>
    </source>
</reference>
<dbReference type="GO" id="GO:0016024">
    <property type="term" value="P:CDP-diacylglycerol biosynthetic process"/>
    <property type="evidence" value="ECO:0007669"/>
    <property type="project" value="UniProtKB-UniRule"/>
</dbReference>
<evidence type="ECO:0000256" key="14">
    <source>
        <dbReference type="ARBA" id="ARBA00023128"/>
    </source>
</evidence>
<dbReference type="PANTHER" id="PTHR13619">
    <property type="entry name" value="PHOSPHATIDATE CYTIDYLYLTRANSFERASE, MITOCHONDRIAL"/>
    <property type="match status" value="1"/>
</dbReference>
<protein>
    <recommendedName>
        <fullName evidence="7 20">Phosphatidate cytidylyltransferase, mitochondrial</fullName>
        <ecNumber evidence="6 20">2.7.7.41</ecNumber>
    </recommendedName>
    <alternativeName>
        <fullName evidence="18 20">CDP-diacylglycerol synthase</fullName>
    </alternativeName>
    <alternativeName>
        <fullName evidence="19 20">Mitochondrial translocator assembly and maintenance protein 41 homolog</fullName>
    </alternativeName>
</protein>
<dbReference type="PIRSF" id="PIRSF028840">
    <property type="entry name" value="Mmp37"/>
    <property type="match status" value="1"/>
</dbReference>
<comment type="function">
    <text evidence="20">Catalyzes the conversion of phosphatidic acid (PA) to CDP-diacylglycerol (CDP-DAG), an essential intermediate in the synthesis of phosphatidylglycerol, cardiolipin and phosphatidylinositol.</text>
</comment>
<dbReference type="UniPathway" id="UPA00557">
    <property type="reaction ID" value="UER00614"/>
</dbReference>
<evidence type="ECO:0000256" key="10">
    <source>
        <dbReference type="ARBA" id="ARBA00022695"/>
    </source>
</evidence>